<dbReference type="AlphaFoldDB" id="A0A165X090"/>
<evidence type="ECO:0000256" key="5">
    <source>
        <dbReference type="ARBA" id="ARBA00023295"/>
    </source>
</evidence>
<feature type="chain" id="PRO_5007868668" description="GH18 domain-containing protein" evidence="6">
    <location>
        <begin position="24"/>
        <end position="367"/>
    </location>
</feature>
<dbReference type="InterPro" id="IPR011583">
    <property type="entry name" value="Chitinase_II/V-like_cat"/>
</dbReference>
<feature type="signal peptide" evidence="6">
    <location>
        <begin position="1"/>
        <end position="23"/>
    </location>
</feature>
<dbReference type="GO" id="GO:0004568">
    <property type="term" value="F:chitinase activity"/>
    <property type="evidence" value="ECO:0007669"/>
    <property type="project" value="TreeGrafter"/>
</dbReference>
<reference evidence="8" key="1">
    <citation type="journal article" date="2016" name="Nat. Genet.">
        <title>A high-quality carrot genome assembly provides new insights into carotenoid accumulation and asterid genome evolution.</title>
        <authorList>
            <person name="Iorizzo M."/>
            <person name="Ellison S."/>
            <person name="Senalik D."/>
            <person name="Zeng P."/>
            <person name="Satapoomin P."/>
            <person name="Huang J."/>
            <person name="Bowman M."/>
            <person name="Iovene M."/>
            <person name="Sanseverino W."/>
            <person name="Cavagnaro P."/>
            <person name="Yildiz M."/>
            <person name="Macko-Podgorni A."/>
            <person name="Moranska E."/>
            <person name="Grzebelus E."/>
            <person name="Grzebelus D."/>
            <person name="Ashrafi H."/>
            <person name="Zheng Z."/>
            <person name="Cheng S."/>
            <person name="Spooner D."/>
            <person name="Van Deynze A."/>
            <person name="Simon P."/>
        </authorList>
    </citation>
    <scope>NUCLEOTIDE SEQUENCE [LARGE SCALE GENOMIC DNA]</scope>
    <source>
        <tissue evidence="8">Leaf</tissue>
    </source>
</reference>
<dbReference type="PANTHER" id="PTHR11177">
    <property type="entry name" value="CHITINASE"/>
    <property type="match status" value="1"/>
</dbReference>
<sequence>MASKTPVYAFLICVLQFLHLCAAQNVKGGYWFPDSGIAASDIDSTLFTHLFCAFSDLNSNTNQVVISSANAAQFSQFTNTVQIKNPSVKTLLSIGGGASYDADFAKMASTSASRKSFIDSSLQLARSYNFHGLDLDYEYPLSANDMVNLGTLLDEWRVAAAAEAQASGKQRILLTAAVSVGPSVDGLRYPIQSISRSLDWINVMAYDFYGPPWAPSMTNAHAALYDPSGRVSASSGISSWIQAGVSANKLVLGLPFYGYSWQLANANNHGLMAPANGAPGGSGDGSKGYNQILDFIANNNAPKVYNSTIVADYCYSGTTWIGYDDKQSISTKVPYAKQKGLLGYFAWHVAADANWALSQQAKQAWGA</sequence>
<name>A0A165X090_DAUCS</name>
<dbReference type="SMART" id="SM00636">
    <property type="entry name" value="Glyco_18"/>
    <property type="match status" value="1"/>
</dbReference>
<dbReference type="PROSITE" id="PS51910">
    <property type="entry name" value="GH18_2"/>
    <property type="match status" value="1"/>
</dbReference>
<evidence type="ECO:0000256" key="4">
    <source>
        <dbReference type="ARBA" id="ARBA00023180"/>
    </source>
</evidence>
<dbReference type="SUPFAM" id="SSF54556">
    <property type="entry name" value="Chitinase insertion domain"/>
    <property type="match status" value="1"/>
</dbReference>
<dbReference type="STRING" id="79200.A0A165X090"/>
<comment type="similarity">
    <text evidence="1">Belongs to the glycosyl hydrolase 18 family. Chitinase class V subfamily.</text>
</comment>
<proteinExistence type="inferred from homology"/>
<comment type="caution">
    <text evidence="8">The sequence shown here is derived from an EMBL/GenBank/DDBJ whole genome shotgun (WGS) entry which is preliminary data.</text>
</comment>
<dbReference type="InterPro" id="IPR001223">
    <property type="entry name" value="Glyco_hydro18_cat"/>
</dbReference>
<dbReference type="InterPro" id="IPR017853">
    <property type="entry name" value="GH"/>
</dbReference>
<dbReference type="Gene3D" id="3.10.50.10">
    <property type="match status" value="1"/>
</dbReference>
<dbReference type="GO" id="GO:0008061">
    <property type="term" value="F:chitin binding"/>
    <property type="evidence" value="ECO:0007669"/>
    <property type="project" value="InterPro"/>
</dbReference>
<accession>A0A165X090</accession>
<dbReference type="SUPFAM" id="SSF51445">
    <property type="entry name" value="(Trans)glycosidases"/>
    <property type="match status" value="1"/>
</dbReference>
<evidence type="ECO:0000256" key="6">
    <source>
        <dbReference type="SAM" id="SignalP"/>
    </source>
</evidence>
<dbReference type="Gene3D" id="3.20.20.80">
    <property type="entry name" value="Glycosidases"/>
    <property type="match status" value="1"/>
</dbReference>
<feature type="domain" description="GH18" evidence="7">
    <location>
        <begin position="25"/>
        <end position="367"/>
    </location>
</feature>
<organism evidence="8">
    <name type="scientific">Daucus carota subsp. sativus</name>
    <name type="common">Carrot</name>
    <dbReference type="NCBI Taxonomy" id="79200"/>
    <lineage>
        <taxon>Eukaryota</taxon>
        <taxon>Viridiplantae</taxon>
        <taxon>Streptophyta</taxon>
        <taxon>Embryophyta</taxon>
        <taxon>Tracheophyta</taxon>
        <taxon>Spermatophyta</taxon>
        <taxon>Magnoliopsida</taxon>
        <taxon>eudicotyledons</taxon>
        <taxon>Gunneridae</taxon>
        <taxon>Pentapetalae</taxon>
        <taxon>asterids</taxon>
        <taxon>campanulids</taxon>
        <taxon>Apiales</taxon>
        <taxon>Apiaceae</taxon>
        <taxon>Apioideae</taxon>
        <taxon>Scandiceae</taxon>
        <taxon>Daucinae</taxon>
        <taxon>Daucus</taxon>
        <taxon>Daucus sect. Daucus</taxon>
    </lineage>
</organism>
<keyword evidence="4" id="KW-0325">Glycoprotein</keyword>
<dbReference type="Gramene" id="KZM97816">
    <property type="protein sequence ID" value="KZM97816"/>
    <property type="gene ID" value="DCAR_014822"/>
</dbReference>
<keyword evidence="5" id="KW-0326">Glycosidase</keyword>
<dbReference type="OrthoDB" id="73875at2759"/>
<dbReference type="CDD" id="cd02879">
    <property type="entry name" value="GH18_plant_chitinase_class_V"/>
    <property type="match status" value="1"/>
</dbReference>
<dbReference type="InterPro" id="IPR050314">
    <property type="entry name" value="Glycosyl_Hydrlase_18"/>
</dbReference>
<gene>
    <name evidence="8" type="ORF">DCAR_014822</name>
</gene>
<dbReference type="InterPro" id="IPR029070">
    <property type="entry name" value="Chitinase_insertion_sf"/>
</dbReference>
<evidence type="ECO:0000313" key="8">
    <source>
        <dbReference type="EMBL" id="KZM97816.1"/>
    </source>
</evidence>
<dbReference type="FunFam" id="3.10.50.10:FF:000003">
    <property type="entry name" value="Class V chitinase CHIT5b"/>
    <property type="match status" value="1"/>
</dbReference>
<protein>
    <recommendedName>
        <fullName evidence="7">GH18 domain-containing protein</fullName>
    </recommendedName>
</protein>
<dbReference type="FunFam" id="3.20.20.80:FF:000091">
    <property type="entry name" value="Class V chitinase CHIT5"/>
    <property type="match status" value="1"/>
</dbReference>
<dbReference type="KEGG" id="dcr:108217888"/>
<dbReference type="GO" id="GO:0005576">
    <property type="term" value="C:extracellular region"/>
    <property type="evidence" value="ECO:0007669"/>
    <property type="project" value="TreeGrafter"/>
</dbReference>
<dbReference type="PANTHER" id="PTHR11177:SF383">
    <property type="entry name" value="GLYCOSYL HYDROLASE FAMILY PROTEIN WITH CHITINASE INSERTION DOMAIN-CONTAINING PROTEIN"/>
    <property type="match status" value="1"/>
</dbReference>
<keyword evidence="2 6" id="KW-0732">Signal</keyword>
<evidence type="ECO:0000256" key="2">
    <source>
        <dbReference type="ARBA" id="ARBA00022729"/>
    </source>
</evidence>
<evidence type="ECO:0000259" key="7">
    <source>
        <dbReference type="PROSITE" id="PS51910"/>
    </source>
</evidence>
<dbReference type="Pfam" id="PF00704">
    <property type="entry name" value="Glyco_hydro_18"/>
    <property type="match status" value="1"/>
</dbReference>
<dbReference type="EMBL" id="LNRQ01000004">
    <property type="protein sequence ID" value="KZM97816.1"/>
    <property type="molecule type" value="Genomic_DNA"/>
</dbReference>
<dbReference type="GO" id="GO:0005975">
    <property type="term" value="P:carbohydrate metabolic process"/>
    <property type="evidence" value="ECO:0007669"/>
    <property type="project" value="InterPro"/>
</dbReference>
<keyword evidence="3" id="KW-0378">Hydrolase</keyword>
<dbReference type="GO" id="GO:0006032">
    <property type="term" value="P:chitin catabolic process"/>
    <property type="evidence" value="ECO:0007669"/>
    <property type="project" value="TreeGrafter"/>
</dbReference>
<dbReference type="OMA" id="SYPESKY"/>
<evidence type="ECO:0000256" key="1">
    <source>
        <dbReference type="ARBA" id="ARBA00008682"/>
    </source>
</evidence>
<evidence type="ECO:0000256" key="3">
    <source>
        <dbReference type="ARBA" id="ARBA00022801"/>
    </source>
</evidence>